<proteinExistence type="predicted"/>
<feature type="domain" description="Periphilin-1 C-terminal" evidence="2">
    <location>
        <begin position="246"/>
        <end position="325"/>
    </location>
</feature>
<evidence type="ECO:0000256" key="1">
    <source>
        <dbReference type="SAM" id="MobiDB-lite"/>
    </source>
</evidence>
<feature type="region of interest" description="Disordered" evidence="1">
    <location>
        <begin position="1"/>
        <end position="30"/>
    </location>
</feature>
<evidence type="ECO:0000313" key="3">
    <source>
        <dbReference type="EMBL" id="KAJ3586156.1"/>
    </source>
</evidence>
<keyword evidence="4" id="KW-1185">Reference proteome</keyword>
<gene>
    <name evidence="3" type="ORF">NHX12_012557</name>
</gene>
<dbReference type="Proteomes" id="UP001148018">
    <property type="component" value="Unassembled WGS sequence"/>
</dbReference>
<protein>
    <recommendedName>
        <fullName evidence="2">Periphilin-1 C-terminal domain-containing protein</fullName>
    </recommendedName>
</protein>
<dbReference type="Pfam" id="PF25234">
    <property type="entry name" value="Periphilin_C"/>
    <property type="match status" value="1"/>
</dbReference>
<dbReference type="OrthoDB" id="8933311at2759"/>
<dbReference type="InterPro" id="IPR057603">
    <property type="entry name" value="Periphilin-1_C"/>
</dbReference>
<dbReference type="GO" id="GO:0045892">
    <property type="term" value="P:negative regulation of DNA-templated transcription"/>
    <property type="evidence" value="ECO:0007669"/>
    <property type="project" value="InterPro"/>
</dbReference>
<accession>A0A9Q0DED4</accession>
<dbReference type="GO" id="GO:0097355">
    <property type="term" value="P:protein localization to heterochromatin"/>
    <property type="evidence" value="ECO:0007669"/>
    <property type="project" value="TreeGrafter"/>
</dbReference>
<dbReference type="GO" id="GO:0005654">
    <property type="term" value="C:nucleoplasm"/>
    <property type="evidence" value="ECO:0007669"/>
    <property type="project" value="TreeGrafter"/>
</dbReference>
<reference evidence="3" key="1">
    <citation type="submission" date="2022-07" db="EMBL/GenBank/DDBJ databases">
        <title>Chromosome-level genome of Muraenolepis orangiensis.</title>
        <authorList>
            <person name="Kim J."/>
        </authorList>
    </citation>
    <scope>NUCLEOTIDE SEQUENCE</scope>
    <source>
        <strain evidence="3">KU_S4_2022</strain>
        <tissue evidence="3">Muscle</tissue>
    </source>
</reference>
<sequence>MTPPVKLPSPTGTDRSGMPRAHKSDSSADSCKLIRRNARFFLKPSFRRSPTFIAKCLPSRQDQRSVAKTQISHAEWRKIKEKKEEEERKKNEKLESHAVTERRRGRRSHRASSPPVDKPGSSGSSTSRTLPSSERDKHLRKDGYHANIKIKDEWREMEEPSPVGQALARSSAIQQKRKEIEELPQGGNHANSKTEDEWREMEEPSPVGQALARSSAIQQKRNEIEELPQGGNHVNIKTEDEWSEMEEPSPVSQALARSSAIQQKRNEIEEVYRRDCGIFFMVVQKLVSKEPSLEPPIQFSLQENLREIALRCAAAMDQFITQYDQRNDSQ</sequence>
<organism evidence="3 4">
    <name type="scientific">Muraenolepis orangiensis</name>
    <name type="common">Patagonian moray cod</name>
    <dbReference type="NCBI Taxonomy" id="630683"/>
    <lineage>
        <taxon>Eukaryota</taxon>
        <taxon>Metazoa</taxon>
        <taxon>Chordata</taxon>
        <taxon>Craniata</taxon>
        <taxon>Vertebrata</taxon>
        <taxon>Euteleostomi</taxon>
        <taxon>Actinopterygii</taxon>
        <taxon>Neopterygii</taxon>
        <taxon>Teleostei</taxon>
        <taxon>Neoteleostei</taxon>
        <taxon>Acanthomorphata</taxon>
        <taxon>Zeiogadaria</taxon>
        <taxon>Gadariae</taxon>
        <taxon>Gadiformes</taxon>
        <taxon>Muraenolepidoidei</taxon>
        <taxon>Muraenolepididae</taxon>
        <taxon>Muraenolepis</taxon>
    </lineage>
</organism>
<dbReference type="CDD" id="cd22896">
    <property type="entry name" value="periphilin-like"/>
    <property type="match status" value="1"/>
</dbReference>
<dbReference type="PANTHER" id="PTHR15836">
    <property type="entry name" value="PERIPHILIN 1"/>
    <property type="match status" value="1"/>
</dbReference>
<evidence type="ECO:0000313" key="4">
    <source>
        <dbReference type="Proteomes" id="UP001148018"/>
    </source>
</evidence>
<comment type="caution">
    <text evidence="3">The sequence shown here is derived from an EMBL/GenBank/DDBJ whole genome shotgun (WGS) entry which is preliminary data.</text>
</comment>
<dbReference type="GO" id="GO:0045814">
    <property type="term" value="P:negative regulation of gene expression, epigenetic"/>
    <property type="evidence" value="ECO:0007669"/>
    <property type="project" value="TreeGrafter"/>
</dbReference>
<dbReference type="InterPro" id="IPR028851">
    <property type="entry name" value="Pphln1"/>
</dbReference>
<feature type="compositionally biased region" description="Low complexity" evidence="1">
    <location>
        <begin position="119"/>
        <end position="132"/>
    </location>
</feature>
<feature type="compositionally biased region" description="Basic and acidic residues" evidence="1">
    <location>
        <begin position="74"/>
        <end position="102"/>
    </location>
</feature>
<dbReference type="AlphaFoldDB" id="A0A9Q0DED4"/>
<feature type="compositionally biased region" description="Basic and acidic residues" evidence="1">
    <location>
        <begin position="133"/>
        <end position="158"/>
    </location>
</feature>
<name>A0A9Q0DED4_9TELE</name>
<feature type="region of interest" description="Disordered" evidence="1">
    <location>
        <begin position="58"/>
        <end position="258"/>
    </location>
</feature>
<evidence type="ECO:0000259" key="2">
    <source>
        <dbReference type="Pfam" id="PF25234"/>
    </source>
</evidence>
<dbReference type="PANTHER" id="PTHR15836:SF4">
    <property type="entry name" value="PERIPHILIN-1"/>
    <property type="match status" value="1"/>
</dbReference>
<dbReference type="EMBL" id="JANIIK010000117">
    <property type="protein sequence ID" value="KAJ3586156.1"/>
    <property type="molecule type" value="Genomic_DNA"/>
</dbReference>